<evidence type="ECO:0000313" key="4">
    <source>
        <dbReference type="EMBL" id="KAK4137982.1"/>
    </source>
</evidence>
<keyword evidence="2" id="KW-0812">Transmembrane</keyword>
<feature type="region of interest" description="Disordered" evidence="1">
    <location>
        <begin position="520"/>
        <end position="554"/>
    </location>
</feature>
<reference evidence="4" key="2">
    <citation type="submission" date="2023-05" db="EMBL/GenBank/DDBJ databases">
        <authorList>
            <consortium name="Lawrence Berkeley National Laboratory"/>
            <person name="Steindorff A."/>
            <person name="Hensen N."/>
            <person name="Bonometti L."/>
            <person name="Westerberg I."/>
            <person name="Brannstrom I.O."/>
            <person name="Guillou S."/>
            <person name="Cros-Aarteil S."/>
            <person name="Calhoun S."/>
            <person name="Haridas S."/>
            <person name="Kuo A."/>
            <person name="Mondo S."/>
            <person name="Pangilinan J."/>
            <person name="Riley R."/>
            <person name="Labutti K."/>
            <person name="Andreopoulos B."/>
            <person name="Lipzen A."/>
            <person name="Chen C."/>
            <person name="Yanf M."/>
            <person name="Daum C."/>
            <person name="Ng V."/>
            <person name="Clum A."/>
            <person name="Ohm R."/>
            <person name="Martin F."/>
            <person name="Silar P."/>
            <person name="Natvig D."/>
            <person name="Lalanne C."/>
            <person name="Gautier V."/>
            <person name="Ament-Velasquez S.L."/>
            <person name="Kruys A."/>
            <person name="Hutchinson M.I."/>
            <person name="Powell A.J."/>
            <person name="Barry K."/>
            <person name="Miller A.N."/>
            <person name="Grigoriev I.V."/>
            <person name="Debuchy R."/>
            <person name="Gladieux P."/>
            <person name="Thoren M.H."/>
            <person name="Johannesson H."/>
        </authorList>
    </citation>
    <scope>NUCLEOTIDE SEQUENCE</scope>
    <source>
        <strain evidence="4">CBS 123565</strain>
    </source>
</reference>
<dbReference type="AlphaFoldDB" id="A0AAN6URQ2"/>
<proteinExistence type="predicted"/>
<feature type="compositionally biased region" description="Polar residues" evidence="1">
    <location>
        <begin position="319"/>
        <end position="328"/>
    </location>
</feature>
<keyword evidence="2" id="KW-0472">Membrane</keyword>
<gene>
    <name evidence="4" type="ORF">BT67DRAFT_439199</name>
</gene>
<keyword evidence="2" id="KW-1133">Transmembrane helix</keyword>
<dbReference type="EMBL" id="MU853402">
    <property type="protein sequence ID" value="KAK4137982.1"/>
    <property type="molecule type" value="Genomic_DNA"/>
</dbReference>
<sequence>MPITTARLAVAAALSALLAGSLRVAPDSPCSKFCGNSLSSTAVDEMACDAGTLEGTTVGLVWEKCTQCLLTSDHVSGNQTDLQWLLYNLRFNMGHCLFDGRTNPCITKTACEPLKDGVQYQNLTTVVGPYDFCRNWEMDSVPHCSGCLEPFTDGLDGMAQNNYMMMLEAACEQTPAPGATLSILGDPFGNSPVQVIPPQPSYSTIPGTNYGPVSLGARVGIALGALAAILAVLGFCIVCNGKRRRRAYLRQLEQRHGGGNPQNWPHAKSPYSGGGGGSGSGSGQDMFETPVSQRPLRGWESESPLSAHTDGSFPRYFSPYTSQHNSPISGPDSATGGGPSSAVWQTLPMQAQLDQLIRAQHAQFQQQQFHQQNQFQQQPFPQFQHFSQSPLSPPAPAAHMPGGEAGAPAFAQWPTVAQETHLMQMHAHHERRQREMAVGIALAAGDGSSIGDKAAAMGLHVNGNGYPIETKGKEREGEQYEMRAVESPYGDNGSGNGNGDGNGMGEGGGYEGCAYRVPAEPPAPVLHHPGYGRHHGPRDGSGGTGRAAAGAGVP</sequence>
<feature type="chain" id="PRO_5043032188" evidence="3">
    <location>
        <begin position="20"/>
        <end position="554"/>
    </location>
</feature>
<dbReference type="Proteomes" id="UP001304895">
    <property type="component" value="Unassembled WGS sequence"/>
</dbReference>
<keyword evidence="3" id="KW-0732">Signal</keyword>
<feature type="transmembrane region" description="Helical" evidence="2">
    <location>
        <begin position="219"/>
        <end position="240"/>
    </location>
</feature>
<protein>
    <submittedName>
        <fullName evidence="4">Uncharacterized protein</fullName>
    </submittedName>
</protein>
<feature type="signal peptide" evidence="3">
    <location>
        <begin position="1"/>
        <end position="19"/>
    </location>
</feature>
<accession>A0AAN6URQ2</accession>
<evidence type="ECO:0000256" key="1">
    <source>
        <dbReference type="SAM" id="MobiDB-lite"/>
    </source>
</evidence>
<keyword evidence="5" id="KW-1185">Reference proteome</keyword>
<feature type="region of interest" description="Disordered" evidence="1">
    <location>
        <begin position="255"/>
        <end position="343"/>
    </location>
</feature>
<feature type="compositionally biased region" description="Gly residues" evidence="1">
    <location>
        <begin position="272"/>
        <end position="282"/>
    </location>
</feature>
<evidence type="ECO:0000256" key="3">
    <source>
        <dbReference type="SAM" id="SignalP"/>
    </source>
</evidence>
<feature type="compositionally biased region" description="Gly residues" evidence="1">
    <location>
        <begin position="492"/>
        <end position="505"/>
    </location>
</feature>
<evidence type="ECO:0000313" key="5">
    <source>
        <dbReference type="Proteomes" id="UP001304895"/>
    </source>
</evidence>
<evidence type="ECO:0000256" key="2">
    <source>
        <dbReference type="SAM" id="Phobius"/>
    </source>
</evidence>
<feature type="region of interest" description="Disordered" evidence="1">
    <location>
        <begin position="486"/>
        <end position="505"/>
    </location>
</feature>
<organism evidence="4 5">
    <name type="scientific">Trichocladium antarcticum</name>
    <dbReference type="NCBI Taxonomy" id="1450529"/>
    <lineage>
        <taxon>Eukaryota</taxon>
        <taxon>Fungi</taxon>
        <taxon>Dikarya</taxon>
        <taxon>Ascomycota</taxon>
        <taxon>Pezizomycotina</taxon>
        <taxon>Sordariomycetes</taxon>
        <taxon>Sordariomycetidae</taxon>
        <taxon>Sordariales</taxon>
        <taxon>Chaetomiaceae</taxon>
        <taxon>Trichocladium</taxon>
    </lineage>
</organism>
<name>A0AAN6URQ2_9PEZI</name>
<comment type="caution">
    <text evidence="4">The sequence shown here is derived from an EMBL/GenBank/DDBJ whole genome shotgun (WGS) entry which is preliminary data.</text>
</comment>
<reference evidence="4" key="1">
    <citation type="journal article" date="2023" name="Mol. Phylogenet. Evol.">
        <title>Genome-scale phylogeny and comparative genomics of the fungal order Sordariales.</title>
        <authorList>
            <person name="Hensen N."/>
            <person name="Bonometti L."/>
            <person name="Westerberg I."/>
            <person name="Brannstrom I.O."/>
            <person name="Guillou S."/>
            <person name="Cros-Aarteil S."/>
            <person name="Calhoun S."/>
            <person name="Haridas S."/>
            <person name="Kuo A."/>
            <person name="Mondo S."/>
            <person name="Pangilinan J."/>
            <person name="Riley R."/>
            <person name="LaButti K."/>
            <person name="Andreopoulos B."/>
            <person name="Lipzen A."/>
            <person name="Chen C."/>
            <person name="Yan M."/>
            <person name="Daum C."/>
            <person name="Ng V."/>
            <person name="Clum A."/>
            <person name="Steindorff A."/>
            <person name="Ohm R.A."/>
            <person name="Martin F."/>
            <person name="Silar P."/>
            <person name="Natvig D.O."/>
            <person name="Lalanne C."/>
            <person name="Gautier V."/>
            <person name="Ament-Velasquez S.L."/>
            <person name="Kruys A."/>
            <person name="Hutchinson M.I."/>
            <person name="Powell A.J."/>
            <person name="Barry K."/>
            <person name="Miller A.N."/>
            <person name="Grigoriev I.V."/>
            <person name="Debuchy R."/>
            <person name="Gladieux P."/>
            <person name="Hiltunen Thoren M."/>
            <person name="Johannesson H."/>
        </authorList>
    </citation>
    <scope>NUCLEOTIDE SEQUENCE</scope>
    <source>
        <strain evidence="4">CBS 123565</strain>
    </source>
</reference>
<feature type="region of interest" description="Disordered" evidence="1">
    <location>
        <begin position="384"/>
        <end position="403"/>
    </location>
</feature>